<accession>A0A8J3MM78</accession>
<keyword evidence="6" id="KW-1185">Reference proteome</keyword>
<evidence type="ECO:0000256" key="2">
    <source>
        <dbReference type="SAM" id="Phobius"/>
    </source>
</evidence>
<dbReference type="Pfam" id="PF25954">
    <property type="entry name" value="Beta-barrel_RND_2"/>
    <property type="match status" value="1"/>
</dbReference>
<evidence type="ECO:0000259" key="3">
    <source>
        <dbReference type="Pfam" id="PF25917"/>
    </source>
</evidence>
<sequence>MNNNTKFYAQLRDLLIRLKALKLKYKIALSILILSVLWFGSSLFYSNNVIEKGNNNTGTIQVKIVESKAQEETVYLSFTGIVDMHQSVNVVPEINGEIIDIYVSSGSKINKGDAILKLKEYDHIEQYERAKALVKQYEAEYQASESLNEKGYRSQTQAEAAFAAVQSAKADLKRAQINLENTTVVAPLSGYVDKIVVGKGDFITTSKHITTIINFDEVIVAVHVPEKDVEKIKLGNTAKINLANGYQIEGEVSFVSKIINPATRACRIEITIPKNNYETFITKGMAADVQLAVGTVIAHKVPASTLILNDDGIVGVKIVENNNTVSFLPVEIIDQKQDDILVFGIPKNIKLITSGHYFVNVGDKVHAG</sequence>
<dbReference type="InterPro" id="IPR058792">
    <property type="entry name" value="Beta-barrel_RND_2"/>
</dbReference>
<dbReference type="Gene3D" id="1.10.287.470">
    <property type="entry name" value="Helix hairpin bin"/>
    <property type="match status" value="1"/>
</dbReference>
<keyword evidence="2" id="KW-1133">Transmembrane helix</keyword>
<dbReference type="InterPro" id="IPR058625">
    <property type="entry name" value="MdtA-like_BSH"/>
</dbReference>
<feature type="domain" description="Multidrug resistance protein MdtA-like barrel-sandwich hybrid" evidence="3">
    <location>
        <begin position="87"/>
        <end position="212"/>
    </location>
</feature>
<keyword evidence="2" id="KW-0812">Transmembrane</keyword>
<gene>
    <name evidence="5" type="ORF">sL5_06520</name>
</gene>
<evidence type="ECO:0008006" key="7">
    <source>
        <dbReference type="Google" id="ProtNLM"/>
    </source>
</evidence>
<evidence type="ECO:0000313" key="6">
    <source>
        <dbReference type="Proteomes" id="UP000637906"/>
    </source>
</evidence>
<proteinExistence type="inferred from homology"/>
<dbReference type="Gene3D" id="2.40.50.100">
    <property type="match status" value="1"/>
</dbReference>
<dbReference type="GO" id="GO:0015562">
    <property type="term" value="F:efflux transmembrane transporter activity"/>
    <property type="evidence" value="ECO:0007669"/>
    <property type="project" value="TreeGrafter"/>
</dbReference>
<comment type="caution">
    <text evidence="5">The sequence shown here is derived from an EMBL/GenBank/DDBJ whole genome shotgun (WGS) entry which is preliminary data.</text>
</comment>
<dbReference type="SUPFAM" id="SSF111369">
    <property type="entry name" value="HlyD-like secretion proteins"/>
    <property type="match status" value="1"/>
</dbReference>
<dbReference type="Proteomes" id="UP000637906">
    <property type="component" value="Unassembled WGS sequence"/>
</dbReference>
<dbReference type="GO" id="GO:1990281">
    <property type="term" value="C:efflux pump complex"/>
    <property type="evidence" value="ECO:0007669"/>
    <property type="project" value="TreeGrafter"/>
</dbReference>
<feature type="domain" description="CusB-like beta-barrel" evidence="4">
    <location>
        <begin position="220"/>
        <end position="292"/>
    </location>
</feature>
<protein>
    <recommendedName>
        <fullName evidence="7">Efflux RND transporter periplasmic adaptor subunit</fullName>
    </recommendedName>
</protein>
<dbReference type="EMBL" id="BNGU01000025">
    <property type="protein sequence ID" value="GHM59659.1"/>
    <property type="molecule type" value="Genomic_DNA"/>
</dbReference>
<evidence type="ECO:0000259" key="4">
    <source>
        <dbReference type="Pfam" id="PF25954"/>
    </source>
</evidence>
<dbReference type="NCBIfam" id="TIGR01730">
    <property type="entry name" value="RND_mfp"/>
    <property type="match status" value="1"/>
</dbReference>
<name>A0A8J3MM78_9RICK</name>
<dbReference type="Gene3D" id="2.40.30.170">
    <property type="match status" value="1"/>
</dbReference>
<evidence type="ECO:0000256" key="1">
    <source>
        <dbReference type="ARBA" id="ARBA00009477"/>
    </source>
</evidence>
<comment type="similarity">
    <text evidence="1">Belongs to the membrane fusion protein (MFP) (TC 8.A.1) family.</text>
</comment>
<dbReference type="PANTHER" id="PTHR30469:SF29">
    <property type="entry name" value="BLR2860 PROTEIN"/>
    <property type="match status" value="1"/>
</dbReference>
<dbReference type="AlphaFoldDB" id="A0A8J3MM78"/>
<dbReference type="Pfam" id="PF25917">
    <property type="entry name" value="BSH_RND"/>
    <property type="match status" value="1"/>
</dbReference>
<reference evidence="5 6" key="1">
    <citation type="journal article" date="2021" name="Microb. Ecol.">
        <title>Candidatus Mesenet longicola: Novel Endosymbionts of Brontispa longissima that Induce Cytoplasmic Incompatibility.</title>
        <authorList>
            <person name="Takano S."/>
            <person name="Gotoh Y."/>
            <person name="Hayashi T."/>
        </authorList>
    </citation>
    <scope>NUCLEOTIDE SEQUENCE [LARGE SCALE GENOMIC DNA]</scope>
    <source>
        <strain evidence="5">L5</strain>
    </source>
</reference>
<feature type="transmembrane region" description="Helical" evidence="2">
    <location>
        <begin position="27"/>
        <end position="45"/>
    </location>
</feature>
<evidence type="ECO:0000313" key="5">
    <source>
        <dbReference type="EMBL" id="GHM59659.1"/>
    </source>
</evidence>
<organism evidence="5 6">
    <name type="scientific">Candidatus Mesenet longicola</name>
    <dbReference type="NCBI Taxonomy" id="1892558"/>
    <lineage>
        <taxon>Bacteria</taxon>
        <taxon>Pseudomonadati</taxon>
        <taxon>Pseudomonadota</taxon>
        <taxon>Alphaproteobacteria</taxon>
        <taxon>Rickettsiales</taxon>
        <taxon>Anaplasmataceae</taxon>
        <taxon>Candidatus Mesenet</taxon>
    </lineage>
</organism>
<dbReference type="PANTHER" id="PTHR30469">
    <property type="entry name" value="MULTIDRUG RESISTANCE PROTEIN MDTA"/>
    <property type="match status" value="1"/>
</dbReference>
<keyword evidence="2" id="KW-0472">Membrane</keyword>
<dbReference type="InterPro" id="IPR006143">
    <property type="entry name" value="RND_pump_MFP"/>
</dbReference>